<dbReference type="PROSITE" id="PS51257">
    <property type="entry name" value="PROKAR_LIPOPROTEIN"/>
    <property type="match status" value="1"/>
</dbReference>
<dbReference type="EMBL" id="CM001440">
    <property type="protein sequence ID" value="EHR61877.1"/>
    <property type="molecule type" value="Genomic_DNA"/>
</dbReference>
<dbReference type="Pfam" id="PF01497">
    <property type="entry name" value="Peripla_BP_2"/>
    <property type="match status" value="1"/>
</dbReference>
<evidence type="ECO:0000256" key="2">
    <source>
        <dbReference type="ARBA" id="ARBA00008814"/>
    </source>
</evidence>
<dbReference type="GO" id="GO:1901678">
    <property type="term" value="P:iron coordination entity transport"/>
    <property type="evidence" value="ECO:0007669"/>
    <property type="project" value="UniProtKB-ARBA"/>
</dbReference>
<comment type="subcellular location">
    <subcellularLocation>
        <location evidence="1">Cell envelope</location>
    </subcellularLocation>
</comment>
<sequence length="343" mass="36560">MPVTHRGRHLAGALLATLLLALTACSGGTDSAGDVGPPAVQPEPGSLPVTIEHRYGSTTVTDPPRRVVSVGYTDHDALLALGVKPVATTRWFGDYPGAVGPWARDALGDAENPTVLDNTGGIQFERIAELRPDLIVGLYSDLSRADYDVLSQIAPTIAPPPDRPDFGTPWREVTTTVGKAVGRPAEARRLVDGVDQELARARDAHPEFEDATAVVAALSEGYFLYGADDPRTRLLTDLGFELPSDLDTLVGERFGASVGSENAEVLDNDVVVWLTDDGGAELRRDPLYGTLRVAKEKREVLVDNNDDFGNAFSQVSVLSLPYVLDRLVPRLAAAVDGDPSTTG</sequence>
<dbReference type="PANTHER" id="PTHR30532">
    <property type="entry name" value="IRON III DICITRATE-BINDING PERIPLASMIC PROTEIN"/>
    <property type="match status" value="1"/>
</dbReference>
<dbReference type="STRING" id="882082.SaccyDRAFT_3037"/>
<evidence type="ECO:0000259" key="6">
    <source>
        <dbReference type="PROSITE" id="PS50983"/>
    </source>
</evidence>
<dbReference type="RefSeq" id="WP_005457282.1">
    <property type="nucleotide sequence ID" value="NZ_CM001440.1"/>
</dbReference>
<evidence type="ECO:0000256" key="5">
    <source>
        <dbReference type="SAM" id="SignalP"/>
    </source>
</evidence>
<proteinExistence type="inferred from homology"/>
<evidence type="ECO:0000256" key="4">
    <source>
        <dbReference type="ARBA" id="ARBA00022729"/>
    </source>
</evidence>
<dbReference type="InterPro" id="IPR002491">
    <property type="entry name" value="ABC_transptr_periplasmic_BD"/>
</dbReference>
<dbReference type="AlphaFoldDB" id="H5XJW2"/>
<dbReference type="HOGENOM" id="CLU_038034_1_1_11"/>
<dbReference type="PROSITE" id="PS50983">
    <property type="entry name" value="FE_B12_PBP"/>
    <property type="match status" value="1"/>
</dbReference>
<name>H5XJW2_9PSEU</name>
<keyword evidence="8" id="KW-1185">Reference proteome</keyword>
<dbReference type="CDD" id="cd01146">
    <property type="entry name" value="FhuD"/>
    <property type="match status" value="1"/>
</dbReference>
<dbReference type="OrthoDB" id="1846031at2"/>
<feature type="signal peptide" evidence="5">
    <location>
        <begin position="1"/>
        <end position="26"/>
    </location>
</feature>
<evidence type="ECO:0000256" key="1">
    <source>
        <dbReference type="ARBA" id="ARBA00004196"/>
    </source>
</evidence>
<feature type="chain" id="PRO_5038782969" evidence="5">
    <location>
        <begin position="27"/>
        <end position="343"/>
    </location>
</feature>
<dbReference type="Gene3D" id="3.40.50.1980">
    <property type="entry name" value="Nitrogenase molybdenum iron protein domain"/>
    <property type="match status" value="2"/>
</dbReference>
<dbReference type="PANTHER" id="PTHR30532:SF24">
    <property type="entry name" value="FERRIC ENTEROBACTIN-BINDING PERIPLASMIC PROTEIN FEPB"/>
    <property type="match status" value="1"/>
</dbReference>
<feature type="domain" description="Fe/B12 periplasmic-binding" evidence="6">
    <location>
        <begin position="66"/>
        <end position="335"/>
    </location>
</feature>
<accession>H5XJW2</accession>
<evidence type="ECO:0000256" key="3">
    <source>
        <dbReference type="ARBA" id="ARBA00022448"/>
    </source>
</evidence>
<dbReference type="SUPFAM" id="SSF53807">
    <property type="entry name" value="Helical backbone' metal receptor"/>
    <property type="match status" value="1"/>
</dbReference>
<comment type="similarity">
    <text evidence="2">Belongs to the bacterial solute-binding protein 8 family.</text>
</comment>
<gene>
    <name evidence="7" type="ORF">SaccyDRAFT_3037</name>
</gene>
<protein>
    <submittedName>
        <fullName evidence="7">ABC-type Fe3+-hydroxamate transport system, periplasmic component</fullName>
    </submittedName>
</protein>
<evidence type="ECO:0000313" key="8">
    <source>
        <dbReference type="Proteomes" id="UP000002791"/>
    </source>
</evidence>
<dbReference type="InterPro" id="IPR051313">
    <property type="entry name" value="Bact_iron-sidero_bind"/>
</dbReference>
<dbReference type="Proteomes" id="UP000002791">
    <property type="component" value="Chromosome"/>
</dbReference>
<evidence type="ECO:0000313" key="7">
    <source>
        <dbReference type="EMBL" id="EHR61877.1"/>
    </source>
</evidence>
<dbReference type="eggNOG" id="COG0614">
    <property type="taxonomic scope" value="Bacteria"/>
</dbReference>
<keyword evidence="3" id="KW-0813">Transport</keyword>
<reference evidence="7 8" key="1">
    <citation type="submission" date="2011-11" db="EMBL/GenBank/DDBJ databases">
        <title>The Noncontiguous Finished sequence of Saccharomonospora cyanea NA-134.</title>
        <authorList>
            <consortium name="US DOE Joint Genome Institute"/>
            <person name="Lucas S."/>
            <person name="Han J."/>
            <person name="Lapidus A."/>
            <person name="Cheng J.-F."/>
            <person name="Goodwin L."/>
            <person name="Pitluck S."/>
            <person name="Peters L."/>
            <person name="Ovchinnikova G."/>
            <person name="Lu M."/>
            <person name="Detter J.C."/>
            <person name="Han C."/>
            <person name="Tapia R."/>
            <person name="Land M."/>
            <person name="Hauser L."/>
            <person name="Kyrpides N."/>
            <person name="Ivanova N."/>
            <person name="Pagani I."/>
            <person name="Brambilla E.-M."/>
            <person name="Klenk H.-P."/>
            <person name="Woyke T."/>
        </authorList>
    </citation>
    <scope>NUCLEOTIDE SEQUENCE [LARGE SCALE GENOMIC DNA]</scope>
    <source>
        <strain evidence="7 8">NA-134</strain>
    </source>
</reference>
<organism evidence="7 8">
    <name type="scientific">Saccharomonospora cyanea NA-134</name>
    <dbReference type="NCBI Taxonomy" id="882082"/>
    <lineage>
        <taxon>Bacteria</taxon>
        <taxon>Bacillati</taxon>
        <taxon>Actinomycetota</taxon>
        <taxon>Actinomycetes</taxon>
        <taxon>Pseudonocardiales</taxon>
        <taxon>Pseudonocardiaceae</taxon>
        <taxon>Saccharomonospora</taxon>
    </lineage>
</organism>
<keyword evidence="4 5" id="KW-0732">Signal</keyword>
<dbReference type="GO" id="GO:0030288">
    <property type="term" value="C:outer membrane-bounded periplasmic space"/>
    <property type="evidence" value="ECO:0007669"/>
    <property type="project" value="TreeGrafter"/>
</dbReference>